<gene>
    <name evidence="5" type="ORF">Desgi_2031</name>
</gene>
<keyword evidence="6" id="KW-1185">Reference proteome</keyword>
<dbReference type="InterPro" id="IPR053843">
    <property type="entry name" value="DnaD_N"/>
</dbReference>
<evidence type="ECO:0000313" key="6">
    <source>
        <dbReference type="Proteomes" id="UP000013520"/>
    </source>
</evidence>
<dbReference type="InterPro" id="IPR036388">
    <property type="entry name" value="WH-like_DNA-bd_sf"/>
</dbReference>
<dbReference type="HOGENOM" id="CLU_091656_0_0_9"/>
<evidence type="ECO:0000256" key="1">
    <source>
        <dbReference type="ARBA" id="ARBA00093462"/>
    </source>
</evidence>
<sequence>MVPTSTVSTVKKYQRGNITAAFGVDLFIHGSTAIPNLLLKLYKQMGITDTEMMLLIQLFRLFIEDNNYLPTTELLYEHLSGDGEQINRDLESLINNGILKITEFYDAERELIIKGYDFEPLFEKLSEVWACARVKQHEAIKNIMENKSSNSINLYKSFEKEFGRLLSPMEIEQIDTWSQKMPPLMVLEALRRAVMLGKHNFKYIDSILLEWEKNNLNTPEKVKDYDRQFKMKHTEQKRKSNNGKRKVDQKNDQKDNQNTKKSIIQSLYMS</sequence>
<dbReference type="Proteomes" id="UP000013520">
    <property type="component" value="Chromosome"/>
</dbReference>
<dbReference type="PANTHER" id="PTHR37293:SF6">
    <property type="entry name" value="DNA REPLICATION PROTEIN DNAD"/>
    <property type="match status" value="1"/>
</dbReference>
<feature type="region of interest" description="Disordered" evidence="2">
    <location>
        <begin position="231"/>
        <end position="270"/>
    </location>
</feature>
<dbReference type="eggNOG" id="COG3935">
    <property type="taxonomic scope" value="Bacteria"/>
</dbReference>
<protein>
    <submittedName>
        <fullName evidence="5">DnaD-like protein</fullName>
    </submittedName>
</protein>
<dbReference type="AlphaFoldDB" id="R4KIL8"/>
<dbReference type="InterPro" id="IPR034829">
    <property type="entry name" value="DnaD-like_sf"/>
</dbReference>
<dbReference type="NCBIfam" id="TIGR01446">
    <property type="entry name" value="DnaD_dom"/>
    <property type="match status" value="1"/>
</dbReference>
<dbReference type="Pfam" id="PF07261">
    <property type="entry name" value="DnaB_2"/>
    <property type="match status" value="1"/>
</dbReference>
<dbReference type="PANTHER" id="PTHR37293">
    <property type="entry name" value="PHAGE REPLICATION PROTEIN-RELATED"/>
    <property type="match status" value="1"/>
</dbReference>
<feature type="domain" description="DnaD N-terminal" evidence="4">
    <location>
        <begin position="34"/>
        <end position="128"/>
    </location>
</feature>
<dbReference type="Pfam" id="PF21984">
    <property type="entry name" value="DnaD_N"/>
    <property type="match status" value="1"/>
</dbReference>
<dbReference type="STRING" id="767817.Desgi_2031"/>
<evidence type="ECO:0000313" key="5">
    <source>
        <dbReference type="EMBL" id="AGL01472.1"/>
    </source>
</evidence>
<dbReference type="InterPro" id="IPR053162">
    <property type="entry name" value="DnaD"/>
</dbReference>
<evidence type="ECO:0000256" key="2">
    <source>
        <dbReference type="SAM" id="MobiDB-lite"/>
    </source>
</evidence>
<feature type="domain" description="DnaB/C C-terminal" evidence="3">
    <location>
        <begin position="156"/>
        <end position="225"/>
    </location>
</feature>
<accession>R4KIL8</accession>
<dbReference type="RefSeq" id="WP_006524566.1">
    <property type="nucleotide sequence ID" value="NC_021184.1"/>
</dbReference>
<dbReference type="OrthoDB" id="1652900at2"/>
<dbReference type="InterPro" id="IPR006343">
    <property type="entry name" value="DnaB/C_C"/>
</dbReference>
<comment type="similarity">
    <text evidence="1">Belongs to the DnaB/DnaD family.</text>
</comment>
<evidence type="ECO:0000259" key="4">
    <source>
        <dbReference type="Pfam" id="PF21984"/>
    </source>
</evidence>
<organism evidence="5 6">
    <name type="scientific">Desulfoscipio gibsoniae DSM 7213</name>
    <dbReference type="NCBI Taxonomy" id="767817"/>
    <lineage>
        <taxon>Bacteria</taxon>
        <taxon>Bacillati</taxon>
        <taxon>Bacillota</taxon>
        <taxon>Clostridia</taxon>
        <taxon>Eubacteriales</taxon>
        <taxon>Desulfallaceae</taxon>
        <taxon>Desulfoscipio</taxon>
    </lineage>
</organism>
<name>R4KIL8_9FIRM</name>
<reference evidence="5 6" key="1">
    <citation type="submission" date="2012-01" db="EMBL/GenBank/DDBJ databases">
        <title>Complete sequence of Desulfotomaculum gibsoniae DSM 7213.</title>
        <authorList>
            <consortium name="US DOE Joint Genome Institute"/>
            <person name="Lucas S."/>
            <person name="Han J."/>
            <person name="Lapidus A."/>
            <person name="Cheng J.-F."/>
            <person name="Goodwin L."/>
            <person name="Pitluck S."/>
            <person name="Peters L."/>
            <person name="Ovchinnikova G."/>
            <person name="Teshima H."/>
            <person name="Detter J.C."/>
            <person name="Han C."/>
            <person name="Tapia R."/>
            <person name="Land M."/>
            <person name="Hauser L."/>
            <person name="Kyrpides N."/>
            <person name="Ivanova N."/>
            <person name="Pagani I."/>
            <person name="Parshina S."/>
            <person name="Plugge C."/>
            <person name="Muyzer G."/>
            <person name="Kuever J."/>
            <person name="Ivanova A."/>
            <person name="Nazina T."/>
            <person name="Klenk H.-P."/>
            <person name="Brambilla E."/>
            <person name="Spring S."/>
            <person name="Stams A.F."/>
            <person name="Woyke T."/>
        </authorList>
    </citation>
    <scope>NUCLEOTIDE SEQUENCE [LARGE SCALE GENOMIC DNA]</scope>
    <source>
        <strain evidence="5 6">DSM 7213</strain>
    </source>
</reference>
<dbReference type="KEGG" id="dgi:Desgi_2031"/>
<proteinExistence type="inferred from homology"/>
<dbReference type="Gene3D" id="1.10.10.10">
    <property type="entry name" value="Winged helix-like DNA-binding domain superfamily/Winged helix DNA-binding domain"/>
    <property type="match status" value="1"/>
</dbReference>
<evidence type="ECO:0000259" key="3">
    <source>
        <dbReference type="Pfam" id="PF07261"/>
    </source>
</evidence>
<dbReference type="SUPFAM" id="SSF158499">
    <property type="entry name" value="DnaD domain-like"/>
    <property type="match status" value="1"/>
</dbReference>
<feature type="compositionally biased region" description="Basic and acidic residues" evidence="2">
    <location>
        <begin position="245"/>
        <end position="258"/>
    </location>
</feature>
<dbReference type="Gene3D" id="1.10.10.630">
    <property type="entry name" value="DnaD domain-like"/>
    <property type="match status" value="1"/>
</dbReference>
<dbReference type="EMBL" id="CP003273">
    <property type="protein sequence ID" value="AGL01472.1"/>
    <property type="molecule type" value="Genomic_DNA"/>
</dbReference>